<proteinExistence type="predicted"/>
<evidence type="ECO:0000313" key="3">
    <source>
        <dbReference type="Proteomes" id="UP001597214"/>
    </source>
</evidence>
<keyword evidence="3" id="KW-1185">Reference proteome</keyword>
<comment type="caution">
    <text evidence="2">The sequence shown here is derived from an EMBL/GenBank/DDBJ whole genome shotgun (WGS) entry which is preliminary data.</text>
</comment>
<keyword evidence="1" id="KW-0472">Membrane</keyword>
<reference evidence="3" key="1">
    <citation type="journal article" date="2019" name="Int. J. Syst. Evol. Microbiol.">
        <title>The Global Catalogue of Microorganisms (GCM) 10K type strain sequencing project: providing services to taxonomists for standard genome sequencing and annotation.</title>
        <authorList>
            <consortium name="The Broad Institute Genomics Platform"/>
            <consortium name="The Broad Institute Genome Sequencing Center for Infectious Disease"/>
            <person name="Wu L."/>
            <person name="Ma J."/>
        </authorList>
    </citation>
    <scope>NUCLEOTIDE SEQUENCE [LARGE SCALE GENOMIC DNA]</scope>
    <source>
        <strain evidence="3">CCUG 49339</strain>
    </source>
</reference>
<feature type="transmembrane region" description="Helical" evidence="1">
    <location>
        <begin position="90"/>
        <end position="109"/>
    </location>
</feature>
<feature type="transmembrane region" description="Helical" evidence="1">
    <location>
        <begin position="115"/>
        <end position="135"/>
    </location>
</feature>
<organism evidence="2 3">
    <name type="scientific">Bacillus salitolerans</name>
    <dbReference type="NCBI Taxonomy" id="1437434"/>
    <lineage>
        <taxon>Bacteria</taxon>
        <taxon>Bacillati</taxon>
        <taxon>Bacillota</taxon>
        <taxon>Bacilli</taxon>
        <taxon>Bacillales</taxon>
        <taxon>Bacillaceae</taxon>
        <taxon>Bacillus</taxon>
    </lineage>
</organism>
<dbReference type="EMBL" id="JBHUEM010000003">
    <property type="protein sequence ID" value="MFD1735424.1"/>
    <property type="molecule type" value="Genomic_DNA"/>
</dbReference>
<feature type="transmembrane region" description="Helical" evidence="1">
    <location>
        <begin position="62"/>
        <end position="83"/>
    </location>
</feature>
<evidence type="ECO:0000256" key="1">
    <source>
        <dbReference type="SAM" id="Phobius"/>
    </source>
</evidence>
<evidence type="ECO:0008006" key="4">
    <source>
        <dbReference type="Google" id="ProtNLM"/>
    </source>
</evidence>
<evidence type="ECO:0000313" key="2">
    <source>
        <dbReference type="EMBL" id="MFD1735424.1"/>
    </source>
</evidence>
<name>A0ABW4LJW0_9BACI</name>
<protein>
    <recommendedName>
        <fullName evidence="4">MnxA</fullName>
    </recommendedName>
</protein>
<dbReference type="RefSeq" id="WP_377926523.1">
    <property type="nucleotide sequence ID" value="NZ_JBHUEM010000003.1"/>
</dbReference>
<dbReference type="Proteomes" id="UP001597214">
    <property type="component" value="Unassembled WGS sequence"/>
</dbReference>
<sequence length="138" mass="15448">MILHLGFLLYGNILITLLVYLYVYRFRKLIGFQLGMNISTMVGGFLAIMTGVIFIYQFPLKYVLITIVTTFIGMTFGALIGGLFDYQTLLTGYVNGMMMGIMAPMIGAAAKGDPIFLLFLEVIFIFSLFLLLLSVRQT</sequence>
<accession>A0ABW4LJW0</accession>
<gene>
    <name evidence="2" type="ORF">ACFSCX_02505</name>
</gene>
<feature type="transmembrane region" description="Helical" evidence="1">
    <location>
        <begin position="6"/>
        <end position="24"/>
    </location>
</feature>
<keyword evidence="1" id="KW-1133">Transmembrane helix</keyword>
<feature type="transmembrane region" description="Helical" evidence="1">
    <location>
        <begin position="36"/>
        <end position="56"/>
    </location>
</feature>
<keyword evidence="1" id="KW-0812">Transmembrane</keyword>